<evidence type="ECO:0000313" key="1">
    <source>
        <dbReference type="EMBL" id="MCW3483639.1"/>
    </source>
</evidence>
<evidence type="ECO:0000313" key="2">
    <source>
        <dbReference type="Proteomes" id="UP001207742"/>
    </source>
</evidence>
<reference evidence="1 2" key="1">
    <citation type="submission" date="2022-10" db="EMBL/GenBank/DDBJ databases">
        <title>Chitinophaga nivalis PC15 sp. nov., isolated from Pyeongchang county, South Korea.</title>
        <authorList>
            <person name="Trinh H.N."/>
        </authorList>
    </citation>
    <scope>NUCLEOTIDE SEQUENCE [LARGE SCALE GENOMIC DNA]</scope>
    <source>
        <strain evidence="1 2">PC14</strain>
    </source>
</reference>
<dbReference type="Proteomes" id="UP001207742">
    <property type="component" value="Unassembled WGS sequence"/>
</dbReference>
<evidence type="ECO:0008006" key="3">
    <source>
        <dbReference type="Google" id="ProtNLM"/>
    </source>
</evidence>
<gene>
    <name evidence="1" type="ORF">OL497_07025</name>
</gene>
<organism evidence="1 2">
    <name type="scientific">Chitinophaga nivalis</name>
    <dbReference type="NCBI Taxonomy" id="2991709"/>
    <lineage>
        <taxon>Bacteria</taxon>
        <taxon>Pseudomonadati</taxon>
        <taxon>Bacteroidota</taxon>
        <taxon>Chitinophagia</taxon>
        <taxon>Chitinophagales</taxon>
        <taxon>Chitinophagaceae</taxon>
        <taxon>Chitinophaga</taxon>
    </lineage>
</organism>
<keyword evidence="2" id="KW-1185">Reference proteome</keyword>
<proteinExistence type="predicted"/>
<accession>A0ABT3IIR2</accession>
<protein>
    <recommendedName>
        <fullName evidence="3">Peptidase S8/S53 domain-containing protein</fullName>
    </recommendedName>
</protein>
<comment type="caution">
    <text evidence="1">The sequence shown here is derived from an EMBL/GenBank/DDBJ whole genome shotgun (WGS) entry which is preliminary data.</text>
</comment>
<sequence length="67" mass="7196">MNISIQPDKISGSFTAYQSGTSAAGPLSSLMPIIYNSFPSRPVRRLFGINYFTINQGADISKNGSIP</sequence>
<dbReference type="EMBL" id="JAPDNS010000001">
    <property type="protein sequence ID" value="MCW3483639.1"/>
    <property type="molecule type" value="Genomic_DNA"/>
</dbReference>
<name>A0ABT3IIR2_9BACT</name>
<dbReference type="RefSeq" id="WP_264729159.1">
    <property type="nucleotide sequence ID" value="NZ_JAPDNR010000001.1"/>
</dbReference>